<dbReference type="EMBL" id="KN832993">
    <property type="protein sequence ID" value="KIM82843.1"/>
    <property type="molecule type" value="Genomic_DNA"/>
</dbReference>
<accession>A0A0C3B966</accession>
<feature type="compositionally biased region" description="Low complexity" evidence="1">
    <location>
        <begin position="1"/>
        <end position="17"/>
    </location>
</feature>
<reference evidence="3 4" key="1">
    <citation type="submission" date="2014-04" db="EMBL/GenBank/DDBJ databases">
        <authorList>
            <consortium name="DOE Joint Genome Institute"/>
            <person name="Kuo A."/>
            <person name="Tarkka M."/>
            <person name="Buscot F."/>
            <person name="Kohler A."/>
            <person name="Nagy L.G."/>
            <person name="Floudas D."/>
            <person name="Copeland A."/>
            <person name="Barry K.W."/>
            <person name="Cichocki N."/>
            <person name="Veneault-Fourrey C."/>
            <person name="LaButti K."/>
            <person name="Lindquist E.A."/>
            <person name="Lipzen A."/>
            <person name="Lundell T."/>
            <person name="Morin E."/>
            <person name="Murat C."/>
            <person name="Sun H."/>
            <person name="Tunlid A."/>
            <person name="Henrissat B."/>
            <person name="Grigoriev I.V."/>
            <person name="Hibbett D.S."/>
            <person name="Martin F."/>
            <person name="Nordberg H.P."/>
            <person name="Cantor M.N."/>
            <person name="Hua S.X."/>
        </authorList>
    </citation>
    <scope>NUCLEOTIDE SEQUENCE [LARGE SCALE GENOMIC DNA]</scope>
    <source>
        <strain evidence="3 4">F 1598</strain>
    </source>
</reference>
<evidence type="ECO:0000256" key="1">
    <source>
        <dbReference type="SAM" id="MobiDB-lite"/>
    </source>
</evidence>
<keyword evidence="2" id="KW-0812">Transmembrane</keyword>
<reference evidence="4" key="2">
    <citation type="submission" date="2015-01" db="EMBL/GenBank/DDBJ databases">
        <title>Evolutionary Origins and Diversification of the Mycorrhizal Mutualists.</title>
        <authorList>
            <consortium name="DOE Joint Genome Institute"/>
            <consortium name="Mycorrhizal Genomics Consortium"/>
            <person name="Kohler A."/>
            <person name="Kuo A."/>
            <person name="Nagy L.G."/>
            <person name="Floudas D."/>
            <person name="Copeland A."/>
            <person name="Barry K.W."/>
            <person name="Cichocki N."/>
            <person name="Veneault-Fourrey C."/>
            <person name="LaButti K."/>
            <person name="Lindquist E.A."/>
            <person name="Lipzen A."/>
            <person name="Lundell T."/>
            <person name="Morin E."/>
            <person name="Murat C."/>
            <person name="Riley R."/>
            <person name="Ohm R."/>
            <person name="Sun H."/>
            <person name="Tunlid A."/>
            <person name="Henrissat B."/>
            <person name="Grigoriev I.V."/>
            <person name="Hibbett D.S."/>
            <person name="Martin F."/>
        </authorList>
    </citation>
    <scope>NUCLEOTIDE SEQUENCE [LARGE SCALE GENOMIC DNA]</scope>
    <source>
        <strain evidence="4">F 1598</strain>
    </source>
</reference>
<dbReference type="Gene3D" id="3.40.50.300">
    <property type="entry name" value="P-loop containing nucleotide triphosphate hydrolases"/>
    <property type="match status" value="1"/>
</dbReference>
<feature type="transmembrane region" description="Helical" evidence="2">
    <location>
        <begin position="437"/>
        <end position="457"/>
    </location>
</feature>
<feature type="region of interest" description="Disordered" evidence="1">
    <location>
        <begin position="1"/>
        <end position="95"/>
    </location>
</feature>
<dbReference type="HOGENOM" id="CLU_020369_0_0_1"/>
<evidence type="ECO:0000256" key="2">
    <source>
        <dbReference type="SAM" id="Phobius"/>
    </source>
</evidence>
<dbReference type="AlphaFoldDB" id="A0A0C3B966"/>
<sequence>MECSPTPSTGTSTSPSTVEPQTVPIVSQPSSPRSTALPSPPDSPSQSPSDSVSSLPSVSSSFFFSSAAASPPRSNPASDHARESTQGLIIPSLTLPAPLRRPTPYGQTLGDLRLLVVGSKGSGKTYLSGSLVEDNEDIIDVGSWEDADHGCSVLYASTDWIEHSDEHGLEKFEPSKNVEIIMVPGYEHNDDPQEILQSISSMIEAPFHSLAEVINPQCSPSAVLSNLLSSPSTPLYTAIIFMLSSSPSPLEILLIDMLGPKIPIILLPRLSSRNPSPTPNHTLSSFRPTSIIALRTGLFRSTDTLASLRAEAADRFLRWREVERALDDLSRTIKSSTKLPKSDWSKREWEAEWEGMLSQDVARAKRARERDNTLTQANTFPHRSAFNSESSSSSCINSSFDPLHFPSLVFFSLSLLRPARQRVGASLKSFVSVLRNWQVGLALVGGFCFGIGIGLFLK</sequence>
<evidence type="ECO:0008006" key="5">
    <source>
        <dbReference type="Google" id="ProtNLM"/>
    </source>
</evidence>
<dbReference type="OrthoDB" id="3350156at2759"/>
<dbReference type="InParanoid" id="A0A0C3B966"/>
<gene>
    <name evidence="3" type="ORF">PILCRDRAFT_458637</name>
</gene>
<keyword evidence="2" id="KW-1133">Transmembrane helix</keyword>
<evidence type="ECO:0000313" key="3">
    <source>
        <dbReference type="EMBL" id="KIM82843.1"/>
    </source>
</evidence>
<dbReference type="Proteomes" id="UP000054166">
    <property type="component" value="Unassembled WGS sequence"/>
</dbReference>
<organism evidence="3 4">
    <name type="scientific">Piloderma croceum (strain F 1598)</name>
    <dbReference type="NCBI Taxonomy" id="765440"/>
    <lineage>
        <taxon>Eukaryota</taxon>
        <taxon>Fungi</taxon>
        <taxon>Dikarya</taxon>
        <taxon>Basidiomycota</taxon>
        <taxon>Agaricomycotina</taxon>
        <taxon>Agaricomycetes</taxon>
        <taxon>Agaricomycetidae</taxon>
        <taxon>Atheliales</taxon>
        <taxon>Atheliaceae</taxon>
        <taxon>Piloderma</taxon>
    </lineage>
</organism>
<dbReference type="InterPro" id="IPR027417">
    <property type="entry name" value="P-loop_NTPase"/>
</dbReference>
<name>A0A0C3B966_PILCF</name>
<feature type="compositionally biased region" description="Polar residues" evidence="1">
    <location>
        <begin position="18"/>
        <end position="34"/>
    </location>
</feature>
<keyword evidence="4" id="KW-1185">Reference proteome</keyword>
<protein>
    <recommendedName>
        <fullName evidence="5">Septin-type G domain-containing protein</fullName>
    </recommendedName>
</protein>
<proteinExistence type="predicted"/>
<feature type="compositionally biased region" description="Low complexity" evidence="1">
    <location>
        <begin position="44"/>
        <end position="78"/>
    </location>
</feature>
<evidence type="ECO:0000313" key="4">
    <source>
        <dbReference type="Proteomes" id="UP000054166"/>
    </source>
</evidence>
<keyword evidence="2" id="KW-0472">Membrane</keyword>